<keyword evidence="4" id="KW-1185">Reference proteome</keyword>
<name>A0A6N8FMX9_9BACI</name>
<evidence type="ECO:0000256" key="1">
    <source>
        <dbReference type="SAM" id="Phobius"/>
    </source>
</evidence>
<dbReference type="Proteomes" id="UP000469125">
    <property type="component" value="Unassembled WGS sequence"/>
</dbReference>
<reference evidence="3 4" key="1">
    <citation type="submission" date="2019-11" db="EMBL/GenBank/DDBJ databases">
        <authorList>
            <person name="Li X."/>
        </authorList>
    </citation>
    <scope>NUCLEOTIDE SEQUENCE [LARGE SCALE GENOMIC DNA]</scope>
    <source>
        <strain evidence="3 4">L9</strain>
    </source>
</reference>
<evidence type="ECO:0000313" key="3">
    <source>
        <dbReference type="EMBL" id="MUK90551.1"/>
    </source>
</evidence>
<evidence type="ECO:0000313" key="4">
    <source>
        <dbReference type="Proteomes" id="UP000469125"/>
    </source>
</evidence>
<organism evidence="3 4">
    <name type="scientific">Ornithinibacillus caprae</name>
    <dbReference type="NCBI Taxonomy" id="2678566"/>
    <lineage>
        <taxon>Bacteria</taxon>
        <taxon>Bacillati</taxon>
        <taxon>Bacillota</taxon>
        <taxon>Bacilli</taxon>
        <taxon>Bacillales</taxon>
        <taxon>Bacillaceae</taxon>
        <taxon>Ornithinibacillus</taxon>
    </lineage>
</organism>
<dbReference type="AlphaFoldDB" id="A0A6N8FMX9"/>
<sequence>MKKFAAIILFLQSLLLLPGLTSANGTSYFEDSEFPTGHVLPLDDGIVSILREELFIDVKQDSSGFFNLENPTLRADIEVHYEMFNETDEDLTMPIAFPQPGQSDQWNITLDGKEVALTGTINIHQQELMGSDRHDDWIQPRTGETYPFEGFNVLECVKNFESKTFDVVLKAGKTHSLVVQYVASFGQDERASLHPVYRLDYLLHPASYWSDFNELTIQIDVPSRSSVHVNLLMEKEGSYTFKGNFDNLPEEDIVLFISPSSGLFIDLFNTRISPFLFLISLVVVFYIAMQRSVLQNKWFSICLLLVFSYAGYDILSHKILGYPFTAIQYFIFIGYILILLVISLIKMKRIDLKRGN</sequence>
<dbReference type="Gene3D" id="2.60.40.3680">
    <property type="match status" value="1"/>
</dbReference>
<gene>
    <name evidence="3" type="ORF">GMD78_19525</name>
</gene>
<feature type="transmembrane region" description="Helical" evidence="1">
    <location>
        <begin position="298"/>
        <end position="315"/>
    </location>
</feature>
<evidence type="ECO:0000256" key="2">
    <source>
        <dbReference type="SAM" id="SignalP"/>
    </source>
</evidence>
<keyword evidence="1" id="KW-0812">Transmembrane</keyword>
<protein>
    <submittedName>
        <fullName evidence="3">Uncharacterized protein</fullName>
    </submittedName>
</protein>
<dbReference type="EMBL" id="WOCA01000023">
    <property type="protein sequence ID" value="MUK90551.1"/>
    <property type="molecule type" value="Genomic_DNA"/>
</dbReference>
<keyword evidence="1" id="KW-0472">Membrane</keyword>
<feature type="transmembrane region" description="Helical" evidence="1">
    <location>
        <begin position="327"/>
        <end position="345"/>
    </location>
</feature>
<proteinExistence type="predicted"/>
<keyword evidence="1" id="KW-1133">Transmembrane helix</keyword>
<feature type="transmembrane region" description="Helical" evidence="1">
    <location>
        <begin position="272"/>
        <end position="289"/>
    </location>
</feature>
<keyword evidence="2" id="KW-0732">Signal</keyword>
<dbReference type="RefSeq" id="WP_155671449.1">
    <property type="nucleotide sequence ID" value="NZ_WOCA01000023.1"/>
</dbReference>
<feature type="signal peptide" evidence="2">
    <location>
        <begin position="1"/>
        <end position="23"/>
    </location>
</feature>
<feature type="chain" id="PRO_5026706269" evidence="2">
    <location>
        <begin position="24"/>
        <end position="356"/>
    </location>
</feature>
<comment type="caution">
    <text evidence="3">The sequence shown here is derived from an EMBL/GenBank/DDBJ whole genome shotgun (WGS) entry which is preliminary data.</text>
</comment>
<accession>A0A6N8FMX9</accession>